<keyword evidence="2" id="KW-0732">Signal</keyword>
<comment type="caution">
    <text evidence="3">The sequence shown here is derived from an EMBL/GenBank/DDBJ whole genome shotgun (WGS) entry which is preliminary data.</text>
</comment>
<dbReference type="EMBL" id="JBHRYA010000012">
    <property type="protein sequence ID" value="MFC3717502.1"/>
    <property type="molecule type" value="Genomic_DNA"/>
</dbReference>
<feature type="chain" id="PRO_5046280105" evidence="2">
    <location>
        <begin position="20"/>
        <end position="178"/>
    </location>
</feature>
<evidence type="ECO:0000313" key="3">
    <source>
        <dbReference type="EMBL" id="MFC3717502.1"/>
    </source>
</evidence>
<dbReference type="Gene3D" id="2.40.128.640">
    <property type="match status" value="1"/>
</dbReference>
<keyword evidence="4" id="KW-1185">Reference proteome</keyword>
<name>A0ABV7XR78_9GAMM</name>
<accession>A0ABV7XR78</accession>
<feature type="compositionally biased region" description="Low complexity" evidence="1">
    <location>
        <begin position="34"/>
        <end position="47"/>
    </location>
</feature>
<dbReference type="Pfam" id="PF04170">
    <property type="entry name" value="NlpE"/>
    <property type="match status" value="1"/>
</dbReference>
<gene>
    <name evidence="3" type="ORF">ACFONC_15225</name>
</gene>
<dbReference type="RefSeq" id="WP_386745493.1">
    <property type="nucleotide sequence ID" value="NZ_JBHRYA010000012.1"/>
</dbReference>
<dbReference type="InterPro" id="IPR007298">
    <property type="entry name" value="Cu-R_lipoprotein_NlpE"/>
</dbReference>
<organism evidence="3 4">
    <name type="scientific">Luteimonas soli</name>
    <dbReference type="NCBI Taxonomy" id="1648966"/>
    <lineage>
        <taxon>Bacteria</taxon>
        <taxon>Pseudomonadati</taxon>
        <taxon>Pseudomonadota</taxon>
        <taxon>Gammaproteobacteria</taxon>
        <taxon>Lysobacterales</taxon>
        <taxon>Lysobacteraceae</taxon>
        <taxon>Luteimonas</taxon>
    </lineage>
</organism>
<evidence type="ECO:0000313" key="4">
    <source>
        <dbReference type="Proteomes" id="UP001595705"/>
    </source>
</evidence>
<feature type="signal peptide" evidence="2">
    <location>
        <begin position="1"/>
        <end position="19"/>
    </location>
</feature>
<sequence>MTNRILFTTTVLAAAIAMAGCKPSTDAAAPEDSATPAPAVAPVANEPAADEHPTDVLREVDNAPAPEGLDVRAFAGSFEGTLPCADCPGIDSTLTLNADGTYSLHDAYRESDGATNDVTGTWTVEEAGKRIRLDPNSKQDQDRLYEVVSDDELRMLDIDGNPIESGLDYSLHRAPAAH</sequence>
<evidence type="ECO:0000256" key="2">
    <source>
        <dbReference type="SAM" id="SignalP"/>
    </source>
</evidence>
<protein>
    <submittedName>
        <fullName evidence="3">Copper resistance protein NlpE</fullName>
    </submittedName>
</protein>
<proteinExistence type="predicted"/>
<feature type="region of interest" description="Disordered" evidence="1">
    <location>
        <begin position="23"/>
        <end position="52"/>
    </location>
</feature>
<dbReference type="Proteomes" id="UP001595705">
    <property type="component" value="Unassembled WGS sequence"/>
</dbReference>
<dbReference type="PROSITE" id="PS51257">
    <property type="entry name" value="PROKAR_LIPOPROTEIN"/>
    <property type="match status" value="1"/>
</dbReference>
<reference evidence="4" key="1">
    <citation type="journal article" date="2019" name="Int. J. Syst. Evol. Microbiol.">
        <title>The Global Catalogue of Microorganisms (GCM) 10K type strain sequencing project: providing services to taxonomists for standard genome sequencing and annotation.</title>
        <authorList>
            <consortium name="The Broad Institute Genomics Platform"/>
            <consortium name="The Broad Institute Genome Sequencing Center for Infectious Disease"/>
            <person name="Wu L."/>
            <person name="Ma J."/>
        </authorList>
    </citation>
    <scope>NUCLEOTIDE SEQUENCE [LARGE SCALE GENOMIC DNA]</scope>
    <source>
        <strain evidence="4">KCTC 42441</strain>
    </source>
</reference>
<evidence type="ECO:0000256" key="1">
    <source>
        <dbReference type="SAM" id="MobiDB-lite"/>
    </source>
</evidence>